<feature type="region of interest" description="Disordered" evidence="1">
    <location>
        <begin position="87"/>
        <end position="121"/>
    </location>
</feature>
<keyword evidence="2" id="KW-0812">Transmembrane</keyword>
<accession>A0A4Z2IAV6</accession>
<name>A0A4Z2IAV6_9TELE</name>
<evidence type="ECO:0000256" key="2">
    <source>
        <dbReference type="SAM" id="Phobius"/>
    </source>
</evidence>
<sequence>MAQRLRALWCLFQVPALIFRGLCLKLGGYHGRGYLQYYTSAKECETIQRFTVNYWLKWTARLQNGFVVKRVVVFVVVVVVVIIHNKKQGGDEEGREGGVRVLGGSPKETERETNWKNNRGTGALLPFQLR</sequence>
<dbReference type="EMBL" id="SRLO01000106">
    <property type="protein sequence ID" value="TNN75199.1"/>
    <property type="molecule type" value="Genomic_DNA"/>
</dbReference>
<evidence type="ECO:0000256" key="1">
    <source>
        <dbReference type="SAM" id="MobiDB-lite"/>
    </source>
</evidence>
<reference evidence="3 4" key="1">
    <citation type="submission" date="2019-03" db="EMBL/GenBank/DDBJ databases">
        <title>First draft genome of Liparis tanakae, snailfish: a comprehensive survey of snailfish specific genes.</title>
        <authorList>
            <person name="Kim W."/>
            <person name="Song I."/>
            <person name="Jeong J.-H."/>
            <person name="Kim D."/>
            <person name="Kim S."/>
            <person name="Ryu S."/>
            <person name="Song J.Y."/>
            <person name="Lee S.K."/>
        </authorList>
    </citation>
    <scope>NUCLEOTIDE SEQUENCE [LARGE SCALE GENOMIC DNA]</scope>
    <source>
        <tissue evidence="3">Muscle</tissue>
    </source>
</reference>
<feature type="transmembrane region" description="Helical" evidence="2">
    <location>
        <begin position="66"/>
        <end position="85"/>
    </location>
</feature>
<keyword evidence="2" id="KW-1133">Transmembrane helix</keyword>
<gene>
    <name evidence="3" type="ORF">EYF80_014609</name>
</gene>
<keyword evidence="4" id="KW-1185">Reference proteome</keyword>
<protein>
    <submittedName>
        <fullName evidence="3">Uncharacterized protein</fullName>
    </submittedName>
</protein>
<evidence type="ECO:0000313" key="3">
    <source>
        <dbReference type="EMBL" id="TNN75199.1"/>
    </source>
</evidence>
<comment type="caution">
    <text evidence="3">The sequence shown here is derived from an EMBL/GenBank/DDBJ whole genome shotgun (WGS) entry which is preliminary data.</text>
</comment>
<organism evidence="3 4">
    <name type="scientific">Liparis tanakae</name>
    <name type="common">Tanaka's snailfish</name>
    <dbReference type="NCBI Taxonomy" id="230148"/>
    <lineage>
        <taxon>Eukaryota</taxon>
        <taxon>Metazoa</taxon>
        <taxon>Chordata</taxon>
        <taxon>Craniata</taxon>
        <taxon>Vertebrata</taxon>
        <taxon>Euteleostomi</taxon>
        <taxon>Actinopterygii</taxon>
        <taxon>Neopterygii</taxon>
        <taxon>Teleostei</taxon>
        <taxon>Neoteleostei</taxon>
        <taxon>Acanthomorphata</taxon>
        <taxon>Eupercaria</taxon>
        <taxon>Perciformes</taxon>
        <taxon>Cottioidei</taxon>
        <taxon>Cottales</taxon>
        <taxon>Liparidae</taxon>
        <taxon>Liparis</taxon>
    </lineage>
</organism>
<feature type="compositionally biased region" description="Basic and acidic residues" evidence="1">
    <location>
        <begin position="88"/>
        <end position="98"/>
    </location>
</feature>
<proteinExistence type="predicted"/>
<evidence type="ECO:0000313" key="4">
    <source>
        <dbReference type="Proteomes" id="UP000314294"/>
    </source>
</evidence>
<keyword evidence="2" id="KW-0472">Membrane</keyword>
<dbReference type="Proteomes" id="UP000314294">
    <property type="component" value="Unassembled WGS sequence"/>
</dbReference>
<dbReference type="AlphaFoldDB" id="A0A4Z2IAV6"/>